<dbReference type="AlphaFoldDB" id="A0A645C7T9"/>
<accession>A0A645C7T9</accession>
<name>A0A645C7T9_9ZZZZ</name>
<organism evidence="2">
    <name type="scientific">bioreactor metagenome</name>
    <dbReference type="NCBI Taxonomy" id="1076179"/>
    <lineage>
        <taxon>unclassified sequences</taxon>
        <taxon>metagenomes</taxon>
        <taxon>ecological metagenomes</taxon>
    </lineage>
</organism>
<proteinExistence type="predicted"/>
<feature type="region of interest" description="Disordered" evidence="1">
    <location>
        <begin position="1"/>
        <end position="23"/>
    </location>
</feature>
<gene>
    <name evidence="2" type="ORF">SDC9_118428</name>
</gene>
<sequence>MGLSQDVDLRQAHGQRGSTDLALGPERAQIFPREADQQVVPVRAERCGQTAQIIRRRMLEQLEIIRLDVNAL</sequence>
<reference evidence="2" key="1">
    <citation type="submission" date="2019-08" db="EMBL/GenBank/DDBJ databases">
        <authorList>
            <person name="Kucharzyk K."/>
            <person name="Murdoch R.W."/>
            <person name="Higgins S."/>
            <person name="Loffler F."/>
        </authorList>
    </citation>
    <scope>NUCLEOTIDE SEQUENCE</scope>
</reference>
<protein>
    <submittedName>
        <fullName evidence="2">Uncharacterized protein</fullName>
    </submittedName>
</protein>
<dbReference type="EMBL" id="VSSQ01024128">
    <property type="protein sequence ID" value="MPM71463.1"/>
    <property type="molecule type" value="Genomic_DNA"/>
</dbReference>
<evidence type="ECO:0000256" key="1">
    <source>
        <dbReference type="SAM" id="MobiDB-lite"/>
    </source>
</evidence>
<comment type="caution">
    <text evidence="2">The sequence shown here is derived from an EMBL/GenBank/DDBJ whole genome shotgun (WGS) entry which is preliminary data.</text>
</comment>
<evidence type="ECO:0000313" key="2">
    <source>
        <dbReference type="EMBL" id="MPM71463.1"/>
    </source>
</evidence>